<gene>
    <name evidence="1" type="ORF">V8G54_000500</name>
</gene>
<evidence type="ECO:0000313" key="2">
    <source>
        <dbReference type="Proteomes" id="UP001374535"/>
    </source>
</evidence>
<keyword evidence="2" id="KW-1185">Reference proteome</keyword>
<dbReference type="EMBL" id="CP144700">
    <property type="protein sequence ID" value="WVZ21956.1"/>
    <property type="molecule type" value="Genomic_DNA"/>
</dbReference>
<accession>A0AAQ3P4Q4</accession>
<reference evidence="1 2" key="1">
    <citation type="journal article" date="2023" name="Life. Sci Alliance">
        <title>Evolutionary insights into 3D genome organization and epigenetic landscape of Vigna mungo.</title>
        <authorList>
            <person name="Junaid A."/>
            <person name="Singh B."/>
            <person name="Bhatia S."/>
        </authorList>
    </citation>
    <scope>NUCLEOTIDE SEQUENCE [LARGE SCALE GENOMIC DNA]</scope>
    <source>
        <strain evidence="1">Urdbean</strain>
    </source>
</reference>
<organism evidence="1 2">
    <name type="scientific">Vigna mungo</name>
    <name type="common">Black gram</name>
    <name type="synonym">Phaseolus mungo</name>
    <dbReference type="NCBI Taxonomy" id="3915"/>
    <lineage>
        <taxon>Eukaryota</taxon>
        <taxon>Viridiplantae</taxon>
        <taxon>Streptophyta</taxon>
        <taxon>Embryophyta</taxon>
        <taxon>Tracheophyta</taxon>
        <taxon>Spermatophyta</taxon>
        <taxon>Magnoliopsida</taxon>
        <taxon>eudicotyledons</taxon>
        <taxon>Gunneridae</taxon>
        <taxon>Pentapetalae</taxon>
        <taxon>rosids</taxon>
        <taxon>fabids</taxon>
        <taxon>Fabales</taxon>
        <taxon>Fabaceae</taxon>
        <taxon>Papilionoideae</taxon>
        <taxon>50 kb inversion clade</taxon>
        <taxon>NPAAA clade</taxon>
        <taxon>indigoferoid/millettioid clade</taxon>
        <taxon>Phaseoleae</taxon>
        <taxon>Vigna</taxon>
    </lineage>
</organism>
<dbReference type="AlphaFoldDB" id="A0AAQ3P4Q4"/>
<sequence>MVPNKTLTPFNFSTNFLRKKSQFLFWVFDKLSQVRHHSKKSERTKERDQFSSVDGERLVEQDIRRLKGLKGISVCSKSLKLWSVELVGFPRGEVIATVIVGGVEEGESGRGSTRE</sequence>
<proteinExistence type="predicted"/>
<name>A0AAQ3P4Q4_VIGMU</name>
<dbReference type="Proteomes" id="UP001374535">
    <property type="component" value="Chromosome 1"/>
</dbReference>
<evidence type="ECO:0000313" key="1">
    <source>
        <dbReference type="EMBL" id="WVZ21956.1"/>
    </source>
</evidence>
<protein>
    <submittedName>
        <fullName evidence="1">Uncharacterized protein</fullName>
    </submittedName>
</protein>